<name>A0A097QTR5_9EURY</name>
<dbReference type="STRING" id="1505907.TEU_05615"/>
<dbReference type="RefSeq" id="WP_050002824.1">
    <property type="nucleotide sequence ID" value="NZ_CP008887.1"/>
</dbReference>
<dbReference type="EMBL" id="CP008887">
    <property type="protein sequence ID" value="AIU69849.1"/>
    <property type="molecule type" value="Genomic_DNA"/>
</dbReference>
<dbReference type="HOGENOM" id="CLU_2784317_0_0_2"/>
<dbReference type="Proteomes" id="UP000029980">
    <property type="component" value="Chromosome"/>
</dbReference>
<reference evidence="1 2" key="1">
    <citation type="journal article" date="2015" name="Int. J. Syst. Evol. Microbiol.">
        <title>Thermococcus eurythermalis sp. nov., a conditional piezophilic hyperthermophilic archaeon with a wide temperature range isolated from an oil-immersed chimney in the Guaymas Basin.</title>
        <authorList>
            <person name="Zhao W."/>
            <person name="Zeng X."/>
            <person name="Xiao X."/>
        </authorList>
    </citation>
    <scope>NUCLEOTIDE SEQUENCE [LARGE SCALE GENOMIC DNA]</scope>
    <source>
        <strain evidence="1 2">A501</strain>
    </source>
</reference>
<gene>
    <name evidence="1" type="ORF">TEU_05615</name>
</gene>
<sequence>MDDEPPSRSVEMEVLKAFLTSKDEKEFSENVNTALESFSALVDEITGVKGKAPRIIPVRTWDEAPSEG</sequence>
<dbReference type="AlphaFoldDB" id="A0A097QTR5"/>
<proteinExistence type="predicted"/>
<protein>
    <submittedName>
        <fullName evidence="1">Uncharacterized protein</fullName>
    </submittedName>
</protein>
<accession>A0A097QTR5</accession>
<evidence type="ECO:0000313" key="2">
    <source>
        <dbReference type="Proteomes" id="UP000029980"/>
    </source>
</evidence>
<organism evidence="1 2">
    <name type="scientific">Thermococcus eurythermalis</name>
    <dbReference type="NCBI Taxonomy" id="1505907"/>
    <lineage>
        <taxon>Archaea</taxon>
        <taxon>Methanobacteriati</taxon>
        <taxon>Methanobacteriota</taxon>
        <taxon>Thermococci</taxon>
        <taxon>Thermococcales</taxon>
        <taxon>Thermococcaceae</taxon>
        <taxon>Thermococcus</taxon>
    </lineage>
</organism>
<dbReference type="GeneID" id="25152910"/>
<dbReference type="KEGG" id="teu:TEU_05615"/>
<evidence type="ECO:0000313" key="1">
    <source>
        <dbReference type="EMBL" id="AIU69849.1"/>
    </source>
</evidence>
<keyword evidence="2" id="KW-1185">Reference proteome</keyword>